<accession>A0A9Q0ISC8</accession>
<feature type="region of interest" description="Disordered" evidence="1">
    <location>
        <begin position="168"/>
        <end position="189"/>
    </location>
</feature>
<evidence type="ECO:0000313" key="2">
    <source>
        <dbReference type="EMBL" id="KAJ3607436.1"/>
    </source>
</evidence>
<gene>
    <name evidence="2" type="ORF">NHX12_024487</name>
</gene>
<feature type="compositionally biased region" description="Polar residues" evidence="1">
    <location>
        <begin position="171"/>
        <end position="189"/>
    </location>
</feature>
<organism evidence="2 3">
    <name type="scientific">Muraenolepis orangiensis</name>
    <name type="common">Patagonian moray cod</name>
    <dbReference type="NCBI Taxonomy" id="630683"/>
    <lineage>
        <taxon>Eukaryota</taxon>
        <taxon>Metazoa</taxon>
        <taxon>Chordata</taxon>
        <taxon>Craniata</taxon>
        <taxon>Vertebrata</taxon>
        <taxon>Euteleostomi</taxon>
        <taxon>Actinopterygii</taxon>
        <taxon>Neopterygii</taxon>
        <taxon>Teleostei</taxon>
        <taxon>Neoteleostei</taxon>
        <taxon>Acanthomorphata</taxon>
        <taxon>Zeiogadaria</taxon>
        <taxon>Gadariae</taxon>
        <taxon>Gadiformes</taxon>
        <taxon>Muraenolepidoidei</taxon>
        <taxon>Muraenolepididae</taxon>
        <taxon>Muraenolepis</taxon>
    </lineage>
</organism>
<protein>
    <submittedName>
        <fullName evidence="2">Uncharacterized protein</fullName>
    </submittedName>
</protein>
<dbReference type="AlphaFoldDB" id="A0A9Q0ISC8"/>
<reference evidence="2" key="1">
    <citation type="submission" date="2022-07" db="EMBL/GenBank/DDBJ databases">
        <title>Chromosome-level genome of Muraenolepis orangiensis.</title>
        <authorList>
            <person name="Kim J."/>
        </authorList>
    </citation>
    <scope>NUCLEOTIDE SEQUENCE</scope>
    <source>
        <strain evidence="2">KU_S4_2022</strain>
        <tissue evidence="2">Muscle</tissue>
    </source>
</reference>
<evidence type="ECO:0000313" key="3">
    <source>
        <dbReference type="Proteomes" id="UP001148018"/>
    </source>
</evidence>
<evidence type="ECO:0000256" key="1">
    <source>
        <dbReference type="SAM" id="MobiDB-lite"/>
    </source>
</evidence>
<name>A0A9Q0ISC8_9TELE</name>
<keyword evidence="3" id="KW-1185">Reference proteome</keyword>
<comment type="caution">
    <text evidence="2">The sequence shown here is derived from an EMBL/GenBank/DDBJ whole genome shotgun (WGS) entry which is preliminary data.</text>
</comment>
<dbReference type="EMBL" id="JANIIK010000040">
    <property type="protein sequence ID" value="KAJ3607436.1"/>
    <property type="molecule type" value="Genomic_DNA"/>
</dbReference>
<sequence>MEKKVCTIKTAFHQYRSSTDDIHSNVTLDCEAWTPETGQVTLDCEAWTPETGQVTLDCEVWTPETGQVTLDCEAWTPETGQVTLDCEAWTPETEQVTLDCEAWTPETGQVTLDCEAWTPETGQVTLDWALIPRSPQTPRGQGGLPLDGELRGKVRGSLWLTLHHLTGGTGAQRSADQSPDQQFSQGSIF</sequence>
<dbReference type="Proteomes" id="UP001148018">
    <property type="component" value="Unassembled WGS sequence"/>
</dbReference>
<proteinExistence type="predicted"/>